<organism evidence="2 3">
    <name type="scientific">Rachicladosporium monterosium</name>
    <dbReference type="NCBI Taxonomy" id="1507873"/>
    <lineage>
        <taxon>Eukaryota</taxon>
        <taxon>Fungi</taxon>
        <taxon>Dikarya</taxon>
        <taxon>Ascomycota</taxon>
        <taxon>Pezizomycotina</taxon>
        <taxon>Dothideomycetes</taxon>
        <taxon>Dothideomycetidae</taxon>
        <taxon>Cladosporiales</taxon>
        <taxon>Cladosporiaceae</taxon>
        <taxon>Rachicladosporium</taxon>
    </lineage>
</organism>
<evidence type="ECO:0000313" key="2">
    <source>
        <dbReference type="EMBL" id="KAK5144297.1"/>
    </source>
</evidence>
<feature type="compositionally biased region" description="Low complexity" evidence="1">
    <location>
        <begin position="117"/>
        <end position="127"/>
    </location>
</feature>
<name>A0ABR0L7U4_9PEZI</name>
<keyword evidence="3" id="KW-1185">Reference proteome</keyword>
<accession>A0ABR0L7U4</accession>
<sequence length="350" mass="37460">MCVPRDFVMVPHSSVPASLALIIVCATQFSTTPYLRTRDGTSIADTETGQNIAKSADHASEKLSEAADSASAKAKEVANSASEKTKEVADSASAKANETASSANAKANDATSSAKGTANDAASSAKAKANDTADSTKAKANDATSGTTTSASGSTAEHSATSVDKVTEETETVADQTVAPAVEHDTIKREHETRDRDVVEKEIHKDHYHTTIQPLKDTEVQATQHEFEQAPTEYRSVEKDDGAAEAKVAKKLASFHDSVKEEETKETHAQDETVVGEHVHHHLHEIIQPVIEKEVIQKSVTHVTHPIKETVHEKSDDHGVTKAKPISVEEFKHRLDGEAATEVNPDKPAP</sequence>
<feature type="compositionally biased region" description="Low complexity" evidence="1">
    <location>
        <begin position="143"/>
        <end position="162"/>
    </location>
</feature>
<reference evidence="2 3" key="1">
    <citation type="submission" date="2023-08" db="EMBL/GenBank/DDBJ databases">
        <title>Black Yeasts Isolated from many extreme environments.</title>
        <authorList>
            <person name="Coleine C."/>
            <person name="Stajich J.E."/>
            <person name="Selbmann L."/>
        </authorList>
    </citation>
    <scope>NUCLEOTIDE SEQUENCE [LARGE SCALE GENOMIC DNA]</scope>
    <source>
        <strain evidence="2 3">CCFEE 5386</strain>
    </source>
</reference>
<evidence type="ECO:0000256" key="1">
    <source>
        <dbReference type="SAM" id="MobiDB-lite"/>
    </source>
</evidence>
<feature type="compositionally biased region" description="Polar residues" evidence="1">
    <location>
        <begin position="94"/>
        <end position="116"/>
    </location>
</feature>
<dbReference type="PANTHER" id="PTHR38703:SF1">
    <property type="entry name" value="ALLERGEN"/>
    <property type="match status" value="1"/>
</dbReference>
<feature type="compositionally biased region" description="Basic and acidic residues" evidence="1">
    <location>
        <begin position="55"/>
        <end position="65"/>
    </location>
</feature>
<evidence type="ECO:0000313" key="3">
    <source>
        <dbReference type="Proteomes" id="UP001308179"/>
    </source>
</evidence>
<feature type="compositionally biased region" description="Basic and acidic residues" evidence="1">
    <location>
        <begin position="182"/>
        <end position="196"/>
    </location>
</feature>
<feature type="compositionally biased region" description="Basic and acidic residues" evidence="1">
    <location>
        <begin position="128"/>
        <end position="140"/>
    </location>
</feature>
<dbReference type="Proteomes" id="UP001308179">
    <property type="component" value="Unassembled WGS sequence"/>
</dbReference>
<protein>
    <recommendedName>
        <fullName evidence="4">Allergen</fullName>
    </recommendedName>
</protein>
<comment type="caution">
    <text evidence="2">The sequence shown here is derived from an EMBL/GenBank/DDBJ whole genome shotgun (WGS) entry which is preliminary data.</text>
</comment>
<evidence type="ECO:0008006" key="4">
    <source>
        <dbReference type="Google" id="ProtNLM"/>
    </source>
</evidence>
<gene>
    <name evidence="2" type="ORF">LTR32_003743</name>
</gene>
<feature type="region of interest" description="Disordered" evidence="1">
    <location>
        <begin position="55"/>
        <end position="196"/>
    </location>
</feature>
<dbReference type="Gene3D" id="1.20.120.20">
    <property type="entry name" value="Apolipoprotein"/>
    <property type="match status" value="1"/>
</dbReference>
<dbReference type="EMBL" id="JAVRRR010000236">
    <property type="protein sequence ID" value="KAK5144297.1"/>
    <property type="molecule type" value="Genomic_DNA"/>
</dbReference>
<proteinExistence type="predicted"/>
<dbReference type="PANTHER" id="PTHR38703">
    <property type="entry name" value="CHROMOSOME 8, WHOLE GENOME SHOTGUN SEQUENCE"/>
    <property type="match status" value="1"/>
</dbReference>